<dbReference type="AlphaFoldDB" id="A0A7C0WTK1"/>
<name>A0A7C0WTK1_9BACT</name>
<comment type="caution">
    <text evidence="1">The sequence shown here is derived from an EMBL/GenBank/DDBJ whole genome shotgun (WGS) entry which is preliminary data.</text>
</comment>
<gene>
    <name evidence="1" type="ORF">ENG14_05360</name>
</gene>
<protein>
    <submittedName>
        <fullName evidence="1">Uncharacterized protein</fullName>
    </submittedName>
</protein>
<dbReference type="Proteomes" id="UP000886355">
    <property type="component" value="Unassembled WGS sequence"/>
</dbReference>
<sequence length="240" mass="27556">MTCKKSKTRQHVMYLSYFGCPVPVYLFDGRYRPAGVPKGRSGYVISNKRTGTLEIWLNKRSSCTCWWRSFAAQTLRMLFLSSQEIQRELSKPEIDSIVDSLDFVFNDFLLGNSELLNNWNSLTDKKIRDIHLLGFTHKFYIQAKPPVKIKSKAIGLTIAPSENCLVLRSWANPKFDLRMTQVIVAHEIIHMLCHMAFSNNPLTLKKEELIANTLAYCLAELFRSNSELLSIWGQDLSEGE</sequence>
<proteinExistence type="predicted"/>
<evidence type="ECO:0000313" key="1">
    <source>
        <dbReference type="EMBL" id="HDL90313.1"/>
    </source>
</evidence>
<accession>A0A7C0WTK1</accession>
<organism evidence="1">
    <name type="scientific">Thermodesulforhabdus norvegica</name>
    <dbReference type="NCBI Taxonomy" id="39841"/>
    <lineage>
        <taxon>Bacteria</taxon>
        <taxon>Pseudomonadati</taxon>
        <taxon>Thermodesulfobacteriota</taxon>
        <taxon>Syntrophobacteria</taxon>
        <taxon>Syntrophobacterales</taxon>
        <taxon>Thermodesulforhabdaceae</taxon>
        <taxon>Thermodesulforhabdus</taxon>
    </lineage>
</organism>
<dbReference type="EMBL" id="DQZW01000252">
    <property type="protein sequence ID" value="HDL90313.1"/>
    <property type="molecule type" value="Genomic_DNA"/>
</dbReference>
<reference evidence="1" key="1">
    <citation type="journal article" date="2020" name="mSystems">
        <title>Genome- and Community-Level Interaction Insights into Carbon Utilization and Element Cycling Functions of Hydrothermarchaeota in Hydrothermal Sediment.</title>
        <authorList>
            <person name="Zhou Z."/>
            <person name="Liu Y."/>
            <person name="Xu W."/>
            <person name="Pan J."/>
            <person name="Luo Z.H."/>
            <person name="Li M."/>
        </authorList>
    </citation>
    <scope>NUCLEOTIDE SEQUENCE [LARGE SCALE GENOMIC DNA]</scope>
    <source>
        <strain evidence="1">HyVt-19</strain>
    </source>
</reference>